<protein>
    <submittedName>
        <fullName evidence="1">Uncharacterized protein</fullName>
    </submittedName>
</protein>
<comment type="caution">
    <text evidence="1">The sequence shown here is derived from an EMBL/GenBank/DDBJ whole genome shotgun (WGS) entry which is preliminary data.</text>
</comment>
<name>A0A1Y3KR02_PSEPU</name>
<gene>
    <name evidence="1" type="ORF">B8W72_20840</name>
</gene>
<dbReference type="AlphaFoldDB" id="A0A1Y3KR02"/>
<proteinExistence type="predicted"/>
<organism evidence="1 2">
    <name type="scientific">Pseudomonas putida</name>
    <name type="common">Arthrobacter siderocapsulatus</name>
    <dbReference type="NCBI Taxonomy" id="303"/>
    <lineage>
        <taxon>Bacteria</taxon>
        <taxon>Pseudomonadati</taxon>
        <taxon>Pseudomonadota</taxon>
        <taxon>Gammaproteobacteria</taxon>
        <taxon>Pseudomonadales</taxon>
        <taxon>Pseudomonadaceae</taxon>
        <taxon>Pseudomonas</taxon>
    </lineage>
</organism>
<accession>A0A1Y3KR02</accession>
<evidence type="ECO:0000313" key="2">
    <source>
        <dbReference type="Proteomes" id="UP000196082"/>
    </source>
</evidence>
<dbReference type="RefSeq" id="WP_086977743.1">
    <property type="nucleotide sequence ID" value="NZ_NFSB01000084.1"/>
</dbReference>
<evidence type="ECO:0000313" key="1">
    <source>
        <dbReference type="EMBL" id="OUM28307.1"/>
    </source>
</evidence>
<dbReference type="Proteomes" id="UP000196082">
    <property type="component" value="Unassembled WGS sequence"/>
</dbReference>
<reference evidence="1 2" key="1">
    <citation type="submission" date="2017-05" db="EMBL/GenBank/DDBJ databases">
        <title>Whole genome sequence of Pseudomonas putida isolate 1312 commercialized as a biostimulant.</title>
        <authorList>
            <person name="Crovadore J."/>
            <person name="Blanc P."/>
            <person name="Chablais R."/>
            <person name="Cochard B."/>
            <person name="Grizard D."/>
            <person name="Lefort F."/>
        </authorList>
    </citation>
    <scope>NUCLEOTIDE SEQUENCE [LARGE SCALE GENOMIC DNA]</scope>
    <source>
        <strain evidence="1 2">1312</strain>
    </source>
</reference>
<dbReference type="EMBL" id="NFSB01000084">
    <property type="protein sequence ID" value="OUM28307.1"/>
    <property type="molecule type" value="Genomic_DNA"/>
</dbReference>
<sequence length="63" mass="7184">MPAMFKNHDDEYFVYKDAELVKERGNQYVVMGANHTVLGVHPIESIAEMTTDPLNIEEHTPPI</sequence>